<feature type="compositionally biased region" description="Pro residues" evidence="4">
    <location>
        <begin position="1"/>
        <end position="15"/>
    </location>
</feature>
<evidence type="ECO:0000256" key="3">
    <source>
        <dbReference type="SAM" id="Coils"/>
    </source>
</evidence>
<keyword evidence="2" id="KW-0963">Cytoplasm</keyword>
<dbReference type="EMBL" id="ACYE01000159">
    <property type="protein sequence ID" value="EFE42175.1"/>
    <property type="molecule type" value="Genomic_DNA"/>
</dbReference>
<evidence type="ECO:0000256" key="4">
    <source>
        <dbReference type="SAM" id="MobiDB-lite"/>
    </source>
</evidence>
<dbReference type="Gene3D" id="1.10.287.1490">
    <property type="match status" value="1"/>
</dbReference>
<feature type="region of interest" description="Disordered" evidence="4">
    <location>
        <begin position="782"/>
        <end position="817"/>
    </location>
</feature>
<feature type="compositionally biased region" description="Basic and acidic residues" evidence="4">
    <location>
        <begin position="357"/>
        <end position="366"/>
    </location>
</feature>
<name>D4D7K7_TRIVH</name>
<proteinExistence type="predicted"/>
<evidence type="ECO:0000256" key="2">
    <source>
        <dbReference type="ARBA" id="ARBA00022490"/>
    </source>
</evidence>
<feature type="compositionally biased region" description="Basic and acidic residues" evidence="4">
    <location>
        <begin position="59"/>
        <end position="93"/>
    </location>
</feature>
<feature type="region of interest" description="Disordered" evidence="4">
    <location>
        <begin position="704"/>
        <end position="726"/>
    </location>
</feature>
<evidence type="ECO:0000313" key="7">
    <source>
        <dbReference type="EMBL" id="EFE42175.1"/>
    </source>
</evidence>
<feature type="compositionally biased region" description="Basic and acidic residues" evidence="4">
    <location>
        <begin position="238"/>
        <end position="257"/>
    </location>
</feature>
<dbReference type="GO" id="GO:0005737">
    <property type="term" value="C:cytoplasm"/>
    <property type="evidence" value="ECO:0007669"/>
    <property type="project" value="UniProtKB-SubCell"/>
</dbReference>
<feature type="coiled-coil region" evidence="3">
    <location>
        <begin position="1113"/>
        <end position="1140"/>
    </location>
</feature>
<dbReference type="InterPro" id="IPR024545">
    <property type="entry name" value="Mto1-like_Mto2p-bd"/>
</dbReference>
<dbReference type="GO" id="GO:0005815">
    <property type="term" value="C:microtubule organizing center"/>
    <property type="evidence" value="ECO:0007669"/>
    <property type="project" value="InterPro"/>
</dbReference>
<feature type="compositionally biased region" description="Basic and acidic residues" evidence="4">
    <location>
        <begin position="1578"/>
        <end position="1592"/>
    </location>
</feature>
<feature type="compositionally biased region" description="Basic and acidic residues" evidence="4">
    <location>
        <begin position="1535"/>
        <end position="1566"/>
    </location>
</feature>
<feature type="compositionally biased region" description="Low complexity" evidence="4">
    <location>
        <begin position="1406"/>
        <end position="1424"/>
    </location>
</feature>
<dbReference type="HOGENOM" id="CLU_000791_0_0_1"/>
<sequence length="1623" mass="182311">MSDVPLPPSSPPSITPAPHDDDDDEQQQQQQQQQDYDSSSLLPPLPSHDGDDDDLNEDSVQRYADDYDRDDSNLPPDDHDTSLNRTLNEEREMHRKLMDIESSFLPEPSTLHVGGSAAAGRDDMYLAGADAPSTPQKTGDIEGEDSLISPELPRDMFKTPAPARTMDPESSMVEPGNQTLEGDSLVGINTSSLETTSTPPTTAAAARTVSRVISAASSRSGRFGDSVGEEQQAHGHGHSFEDEGSHTEREVDIEATPRKPRTQIVGQSPALSRSIQSVNTDDNDLSQTVGFRGAADSIELQRTRPKFLTNRQSSYRLSTSSVATANTDGALSDATMGMDYALQSGGALPSNGGRASHSHEQKRDLSRSISLGSMASGISNLSDDHPYERRIFSGVSELSLHTLNEEESASQRPVSPGTTVKHGGETAPMTPKAKTTDPSSPPATVLTQIHNRQPPSTVKKYQETAAPSPDKRSVSRTPGFGRGKNMTLKEQSSTIDRLSKENFDLKMRIHFLNQALNKRSEDGIKEMISENVELKSDKIKAQKDNQALRRTIRELERQLKEKADLADENKDEQTSEAGKRTIDDEKFLYLRERLETYEVEIERLRAENITRESEKRKLAEMVKALGDGRSGISDSGAREERVGFIFPLFFNEVIISDMWKDILEAETAAREQSEEENKRLRNQILQLENDISSHQCRETRYRKGHQTFSQVGSDYESSRSYATSNPTREDFELLRQENNALRREVTAQTSMLTSRNREKEKLYQEIEDLKLDRRNEGRSIAGDSIFDRSASRAQSRAMSQASDNDRDTLENRNGELRDQVSALKLDNQGLRSQLDEYANELSSVEREYQTELDRVSQELRDLQAQRDQALQAIEEREAELQELKAAAQEELDILGEELDLKHEDCQRLEVEVRNQQENLDALQAEVRSANEGISRLEEDAQSNLLKYKAVQQELDYVNQEIDSMERNLVEANNKVQRLTVQQESSQNEIAFLREEQDGDKIKIGDLESELRFIQTSLQSEKEKTSELDRQLADERYQHEMVSSKEKQEVQRIIDDLNRESTASKEEIRKLKKNLSSREVEATMWKDRLMELENSLREALGDLNGTRSSLLTSITKLQKELESTSLELESVRASLDEKEALLRNRDALLESHGLETQKLADLLERERQARRADKHSFEQSLKSHHQASRTIVQNNSRITDLEGARNQDRKRFNHLEQQYKDQLNERNVMFLTLWKRLSAMCGPDWSHSNSLINGNLPSQEVIGNMLFWPGFSKNLLLAVKTVENSINGFKSRVRTVERNLMKEYQTLENNMNARIKKLDRLEEIVRQMQSNPRRSNNTPPNTNAELAKLKGENRLLKAELNLLQSHSRAKVANDSSARGQPSRMASSRSVGSSLARFSTGSEQGTPTNTRSGRSNSSVSRGSSNVAQPSPFSSSTTLANNQGGSEVSAHHHGSGPSHGGYHLSPKSEANQDRWIQRLRDLERRLKAEREARLLDRSGARERLAERNAENEKLRAALERERMNRVASSFGTDAGGDEADRNPRTPERARRHDNNSRDRGSRNKGRADSRSSGTDVVVIDHGYEPDSRGHSEGRSTRSGSYDGEGDDDDDGTGTDDDGGLCVEVVV</sequence>
<keyword evidence="3" id="KW-0175">Coiled coil</keyword>
<feature type="region of interest" description="Disordered" evidence="4">
    <location>
        <begin position="1"/>
        <end position="93"/>
    </location>
</feature>
<feature type="coiled-coil region" evidence="3">
    <location>
        <begin position="1300"/>
        <end position="1365"/>
    </location>
</feature>
<dbReference type="RefSeq" id="XP_003022793.1">
    <property type="nucleotide sequence ID" value="XM_003022747.1"/>
</dbReference>
<feature type="compositionally biased region" description="Polar residues" evidence="4">
    <location>
        <begin position="264"/>
        <end position="288"/>
    </location>
</feature>
<feature type="compositionally biased region" description="Low complexity" evidence="4">
    <location>
        <begin position="1381"/>
        <end position="1397"/>
    </location>
</feature>
<feature type="compositionally biased region" description="Low complexity" evidence="4">
    <location>
        <begin position="791"/>
        <end position="802"/>
    </location>
</feature>
<dbReference type="Proteomes" id="UP000008383">
    <property type="component" value="Unassembled WGS sequence"/>
</dbReference>
<feature type="region of interest" description="Disordered" evidence="4">
    <location>
        <begin position="345"/>
        <end position="370"/>
    </location>
</feature>
<evidence type="ECO:0008006" key="9">
    <source>
        <dbReference type="Google" id="ProtNLM"/>
    </source>
</evidence>
<feature type="compositionally biased region" description="Basic and acidic residues" evidence="4">
    <location>
        <begin position="803"/>
        <end position="817"/>
    </location>
</feature>
<evidence type="ECO:0000256" key="1">
    <source>
        <dbReference type="ARBA" id="ARBA00004496"/>
    </source>
</evidence>
<feature type="region of interest" description="Disordered" evidence="4">
    <location>
        <begin position="214"/>
        <end position="288"/>
    </location>
</feature>
<dbReference type="KEGG" id="tve:TRV_03089"/>
<feature type="domain" description="Mto1-like Mto2p-binding" evidence="6">
    <location>
        <begin position="1471"/>
        <end position="1522"/>
    </location>
</feature>
<protein>
    <recommendedName>
        <fullName evidence="9">Anucleate primary sterigmata (ApsB)</fullName>
    </recommendedName>
</protein>
<feature type="compositionally biased region" description="Low complexity" evidence="4">
    <location>
        <begin position="27"/>
        <end position="42"/>
    </location>
</feature>
<feature type="compositionally biased region" description="Polar residues" evidence="4">
    <location>
        <begin position="1425"/>
        <end position="1443"/>
    </location>
</feature>
<dbReference type="Pfam" id="PF12808">
    <property type="entry name" value="Mto2_bdg"/>
    <property type="match status" value="2"/>
</dbReference>
<feature type="region of interest" description="Disordered" evidence="4">
    <location>
        <begin position="126"/>
        <end position="184"/>
    </location>
</feature>
<dbReference type="Pfam" id="PF07989">
    <property type="entry name" value="Cnn_1N"/>
    <property type="match status" value="1"/>
</dbReference>
<keyword evidence="8" id="KW-1185">Reference proteome</keyword>
<feature type="region of interest" description="Disordered" evidence="4">
    <location>
        <begin position="1524"/>
        <end position="1623"/>
    </location>
</feature>
<comment type="subcellular location">
    <subcellularLocation>
        <location evidence="1">Cytoplasm</location>
    </subcellularLocation>
</comment>
<feature type="compositionally biased region" description="Acidic residues" evidence="4">
    <location>
        <begin position="1600"/>
        <end position="1615"/>
    </location>
</feature>
<dbReference type="GeneID" id="9581470"/>
<feature type="compositionally biased region" description="Polar residues" evidence="4">
    <location>
        <begin position="445"/>
        <end position="456"/>
    </location>
</feature>
<evidence type="ECO:0000259" key="5">
    <source>
        <dbReference type="Pfam" id="PF07989"/>
    </source>
</evidence>
<feature type="coiled-coil region" evidence="3">
    <location>
        <begin position="663"/>
        <end position="697"/>
    </location>
</feature>
<dbReference type="PANTHER" id="PTHR15715">
    <property type="entry name" value="CENTROSOMAL PROTEIN OF 170 KDA"/>
    <property type="match status" value="1"/>
</dbReference>
<dbReference type="PANTHER" id="PTHR15715:SF37">
    <property type="entry name" value="LD47843P"/>
    <property type="match status" value="1"/>
</dbReference>
<reference evidence="8" key="1">
    <citation type="journal article" date="2011" name="Genome Biol.">
        <title>Comparative and functional genomics provide insights into the pathogenicity of dermatophytic fungi.</title>
        <authorList>
            <person name="Burmester A."/>
            <person name="Shelest E."/>
            <person name="Gloeckner G."/>
            <person name="Heddergott C."/>
            <person name="Schindler S."/>
            <person name="Staib P."/>
            <person name="Heidel A."/>
            <person name="Felder M."/>
            <person name="Petzold A."/>
            <person name="Szafranski K."/>
            <person name="Feuermann M."/>
            <person name="Pedruzzi I."/>
            <person name="Priebe S."/>
            <person name="Groth M."/>
            <person name="Winkler R."/>
            <person name="Li W."/>
            <person name="Kniemeyer O."/>
            <person name="Schroeckh V."/>
            <person name="Hertweck C."/>
            <person name="Hube B."/>
            <person name="White T.C."/>
            <person name="Platzer M."/>
            <person name="Guthke R."/>
            <person name="Heitman J."/>
            <person name="Woestemeyer J."/>
            <person name="Zipfel P.F."/>
            <person name="Monod M."/>
            <person name="Brakhage A.A."/>
        </authorList>
    </citation>
    <scope>NUCLEOTIDE SEQUENCE [LARGE SCALE GENOMIC DNA]</scope>
    <source>
        <strain evidence="8">HKI 0517</strain>
    </source>
</reference>
<feature type="coiled-coil region" evidence="3">
    <location>
        <begin position="524"/>
        <end position="614"/>
    </location>
</feature>
<feature type="domain" description="Centrosomin N-terminal motif 1" evidence="5">
    <location>
        <begin position="487"/>
        <end position="559"/>
    </location>
</feature>
<feature type="coiled-coil region" evidence="3">
    <location>
        <begin position="1469"/>
        <end position="1521"/>
    </location>
</feature>
<feature type="domain" description="Mto1-like Mto2p-binding" evidence="6">
    <location>
        <begin position="1315"/>
        <end position="1366"/>
    </location>
</feature>
<feature type="region of interest" description="Disordered" evidence="4">
    <location>
        <begin position="1366"/>
        <end position="1466"/>
    </location>
</feature>
<evidence type="ECO:0000313" key="8">
    <source>
        <dbReference type="Proteomes" id="UP000008383"/>
    </source>
</evidence>
<accession>D4D7K7</accession>
<gene>
    <name evidence="7" type="ORF">TRV_03089</name>
</gene>
<feature type="region of interest" description="Disordered" evidence="4">
    <location>
        <begin position="403"/>
        <end position="493"/>
    </location>
</feature>
<dbReference type="OrthoDB" id="10255000at2759"/>
<evidence type="ECO:0000259" key="6">
    <source>
        <dbReference type="Pfam" id="PF12808"/>
    </source>
</evidence>
<dbReference type="InterPro" id="IPR012943">
    <property type="entry name" value="Cnn_1N"/>
</dbReference>
<organism evidence="7 8">
    <name type="scientific">Trichophyton verrucosum (strain HKI 0517)</name>
    <dbReference type="NCBI Taxonomy" id="663202"/>
    <lineage>
        <taxon>Eukaryota</taxon>
        <taxon>Fungi</taxon>
        <taxon>Dikarya</taxon>
        <taxon>Ascomycota</taxon>
        <taxon>Pezizomycotina</taxon>
        <taxon>Eurotiomycetes</taxon>
        <taxon>Eurotiomycetidae</taxon>
        <taxon>Onygenales</taxon>
        <taxon>Arthrodermataceae</taxon>
        <taxon>Trichophyton</taxon>
    </lineage>
</organism>
<dbReference type="InterPro" id="IPR051176">
    <property type="entry name" value="Cent_Immune-Sig_Mod"/>
</dbReference>
<comment type="caution">
    <text evidence="7">The sequence shown here is derived from an EMBL/GenBank/DDBJ whole genome shotgun (WGS) entry which is preliminary data.</text>
</comment>